<dbReference type="AlphaFoldDB" id="A0A619ALY8"/>
<comment type="caution">
    <text evidence="1">The sequence shown here is derived from an EMBL/GenBank/DDBJ whole genome shotgun (WGS) entry which is preliminary data.</text>
</comment>
<accession>A0A619ALY8</accession>
<organism evidence="1">
    <name type="scientific">Salmonella enterica subsp. enterica serovar Panama</name>
    <dbReference type="NCBI Taxonomy" id="29472"/>
    <lineage>
        <taxon>Bacteria</taxon>
        <taxon>Pseudomonadati</taxon>
        <taxon>Pseudomonadota</taxon>
        <taxon>Gammaproteobacteria</taxon>
        <taxon>Enterobacterales</taxon>
        <taxon>Enterobacteriaceae</taxon>
        <taxon>Salmonella</taxon>
    </lineage>
</organism>
<evidence type="ECO:0000313" key="1">
    <source>
        <dbReference type="EMBL" id="ECX6035896.1"/>
    </source>
</evidence>
<dbReference type="EMBL" id="AAKZQX010000089">
    <property type="protein sequence ID" value="ECX6035896.1"/>
    <property type="molecule type" value="Genomic_DNA"/>
</dbReference>
<protein>
    <submittedName>
        <fullName evidence="1">Uncharacterized protein</fullName>
    </submittedName>
</protein>
<proteinExistence type="predicted"/>
<sequence>MKEPDIKLIRNKLGISADSKFMGYVIFDSRNRDFLYSRTGDIGIFSFMEWIPSPNRSLKFRTYHDAMKVINDLEINHRAIAMIAFDLGMHIGVIDIPSCSEMLS</sequence>
<name>A0A619ALY8_SALET</name>
<reference evidence="1" key="1">
    <citation type="submission" date="2018-07" db="EMBL/GenBank/DDBJ databases">
        <authorList>
            <consortium name="PulseNet: The National Subtyping Network for Foodborne Disease Surveillance"/>
            <person name="Tarr C.L."/>
            <person name="Trees E."/>
            <person name="Katz L.S."/>
            <person name="Carleton-Romer H.A."/>
            <person name="Stroika S."/>
            <person name="Kucerova Z."/>
            <person name="Roache K.F."/>
            <person name="Sabol A.L."/>
            <person name="Besser J."/>
            <person name="Gerner-Smidt P."/>
        </authorList>
    </citation>
    <scope>NUCLEOTIDE SEQUENCE</scope>
    <source>
        <strain evidence="1">PNUSAS001246</strain>
    </source>
</reference>
<gene>
    <name evidence="1" type="ORF">ATT75_25055</name>
</gene>